<evidence type="ECO:0000313" key="3">
    <source>
        <dbReference type="Proteomes" id="UP000251314"/>
    </source>
</evidence>
<evidence type="ECO:0000313" key="2">
    <source>
        <dbReference type="EMBL" id="RAW20931.1"/>
    </source>
</evidence>
<comment type="caution">
    <text evidence="2">The sequence shown here is derived from an EMBL/GenBank/DDBJ whole genome shotgun (WGS) entry which is preliminary data.</text>
</comment>
<gene>
    <name evidence="2" type="ORF">PC110_g22626</name>
</gene>
<organism evidence="2 3">
    <name type="scientific">Phytophthora cactorum</name>
    <dbReference type="NCBI Taxonomy" id="29920"/>
    <lineage>
        <taxon>Eukaryota</taxon>
        <taxon>Sar</taxon>
        <taxon>Stramenopiles</taxon>
        <taxon>Oomycota</taxon>
        <taxon>Peronosporomycetes</taxon>
        <taxon>Peronosporales</taxon>
        <taxon>Peronosporaceae</taxon>
        <taxon>Phytophthora</taxon>
    </lineage>
</organism>
<name>A0A329R8V0_9STRA</name>
<feature type="compositionally biased region" description="Basic and acidic residues" evidence="1">
    <location>
        <begin position="52"/>
        <end position="64"/>
    </location>
</feature>
<dbReference type="Proteomes" id="UP000251314">
    <property type="component" value="Unassembled WGS sequence"/>
</dbReference>
<feature type="compositionally biased region" description="Low complexity" evidence="1">
    <location>
        <begin position="24"/>
        <end position="50"/>
    </location>
</feature>
<dbReference type="OrthoDB" id="10536859at2759"/>
<dbReference type="EMBL" id="MJFZ01002213">
    <property type="protein sequence ID" value="RAW20931.1"/>
    <property type="molecule type" value="Genomic_DNA"/>
</dbReference>
<evidence type="ECO:0000256" key="1">
    <source>
        <dbReference type="SAM" id="MobiDB-lite"/>
    </source>
</evidence>
<sequence length="105" mass="11480">MSSVFSSTSPPEGAAGDREPPSPEETSTTSDSRPRTSLSEADSRSASSDDVNCERWYDWREGVVRSRKLGPESEAGCQPKPAQTKRSLREMEPETSTTDTDADRP</sequence>
<reference evidence="2 3" key="1">
    <citation type="submission" date="2018-01" db="EMBL/GenBank/DDBJ databases">
        <title>Draft genome of the strawberry crown rot pathogen Phytophthora cactorum.</title>
        <authorList>
            <person name="Armitage A.D."/>
            <person name="Lysoe E."/>
            <person name="Nellist C.F."/>
            <person name="Harrison R.J."/>
            <person name="Brurberg M.B."/>
        </authorList>
    </citation>
    <scope>NUCLEOTIDE SEQUENCE [LARGE SCALE GENOMIC DNA]</scope>
    <source>
        <strain evidence="2 3">10300</strain>
    </source>
</reference>
<feature type="compositionally biased region" description="Polar residues" evidence="1">
    <location>
        <begin position="1"/>
        <end position="10"/>
    </location>
</feature>
<proteinExistence type="predicted"/>
<dbReference type="VEuPathDB" id="FungiDB:PC110_g22626"/>
<keyword evidence="3" id="KW-1185">Reference proteome</keyword>
<feature type="region of interest" description="Disordered" evidence="1">
    <location>
        <begin position="1"/>
        <end position="105"/>
    </location>
</feature>
<protein>
    <submittedName>
        <fullName evidence="2">Uncharacterized protein</fullName>
    </submittedName>
</protein>
<accession>A0A329R8V0</accession>
<dbReference type="AlphaFoldDB" id="A0A329R8V0"/>